<reference evidence="3 4" key="1">
    <citation type="submission" date="2016-03" db="EMBL/GenBank/DDBJ databases">
        <authorList>
            <person name="Ploux O."/>
        </authorList>
    </citation>
    <scope>NUCLEOTIDE SEQUENCE [LARGE SCALE GENOMIC DNA]</scope>
    <source>
        <strain evidence="3 4">UAMH 11012</strain>
    </source>
</reference>
<evidence type="ECO:0000256" key="1">
    <source>
        <dbReference type="SAM" id="MobiDB-lite"/>
    </source>
</evidence>
<dbReference type="InterPro" id="IPR012334">
    <property type="entry name" value="Pectin_lyas_fold"/>
</dbReference>
<dbReference type="InterPro" id="IPR024535">
    <property type="entry name" value="RHGA/B-epi-like_pectate_lyase"/>
</dbReference>
<dbReference type="EMBL" id="FJOG01000001">
    <property type="protein sequence ID" value="CZR50454.1"/>
    <property type="molecule type" value="Genomic_DNA"/>
</dbReference>
<protein>
    <recommendedName>
        <fullName evidence="2">Rhamnogalacturonase A/B/Epimerase-like pectate lyase domain-containing protein</fullName>
    </recommendedName>
</protein>
<evidence type="ECO:0000313" key="3">
    <source>
        <dbReference type="EMBL" id="CZR50454.1"/>
    </source>
</evidence>
<sequence>MFIHLAAYFPADSQFLPTTTPTHTPFTHSTIFQKLGRTHKRIVLVTHSGLITFLVQGPHFQTCETRDCRFAGENEVEGNRFTVNIFPAGTYNITSSITDYYYTQIIGSPNNVPIIKADKSFDVANTFGLLDGDKYGANGLGFTFYRQVRNFIFDMTTIAANLAATGIHWPTAQATSIQSVAFKWTHSWEPAVFHAEPQYLQCAGFCYPAALDLGWTYKSVSIYNCSVGLDMSAVTSGKQEVGSVTFIDSSITNTPIGILTAHSSTSQPATGGSLILEDVALSNVPIAIKGASGTILTGSTCTSTILAFTQGHRYSPTGPVSIDANSSPLNRPANLIRNTK</sequence>
<dbReference type="AlphaFoldDB" id="A0A1L7WCD6"/>
<dbReference type="InterPro" id="IPR011050">
    <property type="entry name" value="Pectin_lyase_fold/virulence"/>
</dbReference>
<gene>
    <name evidence="3" type="ORF">PAC_00326</name>
</gene>
<proteinExistence type="predicted"/>
<dbReference type="SUPFAM" id="SSF51126">
    <property type="entry name" value="Pectin lyase-like"/>
    <property type="match status" value="1"/>
</dbReference>
<evidence type="ECO:0000259" key="2">
    <source>
        <dbReference type="Pfam" id="PF12708"/>
    </source>
</evidence>
<evidence type="ECO:0000313" key="4">
    <source>
        <dbReference type="Proteomes" id="UP000184330"/>
    </source>
</evidence>
<feature type="domain" description="Rhamnogalacturonase A/B/Epimerase-like pectate lyase" evidence="2">
    <location>
        <begin position="86"/>
        <end position="185"/>
    </location>
</feature>
<organism evidence="3 4">
    <name type="scientific">Phialocephala subalpina</name>
    <dbReference type="NCBI Taxonomy" id="576137"/>
    <lineage>
        <taxon>Eukaryota</taxon>
        <taxon>Fungi</taxon>
        <taxon>Dikarya</taxon>
        <taxon>Ascomycota</taxon>
        <taxon>Pezizomycotina</taxon>
        <taxon>Leotiomycetes</taxon>
        <taxon>Helotiales</taxon>
        <taxon>Mollisiaceae</taxon>
        <taxon>Phialocephala</taxon>
        <taxon>Phialocephala fortinii species complex</taxon>
    </lineage>
</organism>
<dbReference type="Proteomes" id="UP000184330">
    <property type="component" value="Unassembled WGS sequence"/>
</dbReference>
<name>A0A1L7WCD6_9HELO</name>
<feature type="region of interest" description="Disordered" evidence="1">
    <location>
        <begin position="317"/>
        <end position="340"/>
    </location>
</feature>
<dbReference type="STRING" id="576137.A0A1L7WCD6"/>
<dbReference type="Pfam" id="PF12708">
    <property type="entry name" value="Pect-lyase_RHGA_epim"/>
    <property type="match status" value="1"/>
</dbReference>
<keyword evidence="4" id="KW-1185">Reference proteome</keyword>
<accession>A0A1L7WCD6</accession>
<dbReference type="OrthoDB" id="5153416at2759"/>
<dbReference type="Gene3D" id="2.160.20.10">
    <property type="entry name" value="Single-stranded right-handed beta-helix, Pectin lyase-like"/>
    <property type="match status" value="2"/>
</dbReference>